<feature type="region of interest" description="Disordered" evidence="1">
    <location>
        <begin position="1"/>
        <end position="22"/>
    </location>
</feature>
<name>A0A166EDF1_DAUCS</name>
<reference evidence="3" key="2">
    <citation type="submission" date="2022-03" db="EMBL/GenBank/DDBJ databases">
        <title>Draft title - Genomic analysis of global carrot germplasm unveils the trajectory of domestication and the origin of high carotenoid orange carrot.</title>
        <authorList>
            <person name="Iorizzo M."/>
            <person name="Ellison S."/>
            <person name="Senalik D."/>
            <person name="Macko-Podgorni A."/>
            <person name="Grzebelus D."/>
            <person name="Bostan H."/>
            <person name="Rolling W."/>
            <person name="Curaba J."/>
            <person name="Simon P."/>
        </authorList>
    </citation>
    <scope>NUCLEOTIDE SEQUENCE</scope>
    <source>
        <tissue evidence="3">Leaf</tissue>
    </source>
</reference>
<dbReference type="EMBL" id="LNRQ01000002">
    <property type="protein sequence ID" value="KZN06414.1"/>
    <property type="molecule type" value="Genomic_DNA"/>
</dbReference>
<dbReference type="AlphaFoldDB" id="A0A166EDF1"/>
<evidence type="ECO:0000256" key="1">
    <source>
        <dbReference type="SAM" id="MobiDB-lite"/>
    </source>
</evidence>
<dbReference type="STRING" id="79200.A0A166EDF1"/>
<dbReference type="Proteomes" id="UP000077755">
    <property type="component" value="Chromosome 2"/>
</dbReference>
<evidence type="ECO:0000313" key="4">
    <source>
        <dbReference type="Proteomes" id="UP000077755"/>
    </source>
</evidence>
<protein>
    <submittedName>
        <fullName evidence="2">Uncharacterized protein</fullName>
    </submittedName>
</protein>
<evidence type="ECO:0000313" key="3">
    <source>
        <dbReference type="EMBL" id="WOG88956.1"/>
    </source>
</evidence>
<accession>A0A166EDF1</accession>
<reference evidence="2" key="1">
    <citation type="journal article" date="2016" name="Nat. Genet.">
        <title>A high-quality carrot genome assembly provides new insights into carotenoid accumulation and asterid genome evolution.</title>
        <authorList>
            <person name="Iorizzo M."/>
            <person name="Ellison S."/>
            <person name="Senalik D."/>
            <person name="Zeng P."/>
            <person name="Satapoomin P."/>
            <person name="Huang J."/>
            <person name="Bowman M."/>
            <person name="Iovene M."/>
            <person name="Sanseverino W."/>
            <person name="Cavagnaro P."/>
            <person name="Yildiz M."/>
            <person name="Macko-Podgorni A."/>
            <person name="Moranska E."/>
            <person name="Grzebelus E."/>
            <person name="Grzebelus D."/>
            <person name="Ashrafi H."/>
            <person name="Zheng Z."/>
            <person name="Cheng S."/>
            <person name="Spooner D."/>
            <person name="Van Deynze A."/>
            <person name="Simon P."/>
        </authorList>
    </citation>
    <scope>NUCLEOTIDE SEQUENCE [LARGE SCALE GENOMIC DNA]</scope>
    <source>
        <tissue evidence="2">Leaf</tissue>
    </source>
</reference>
<proteinExistence type="predicted"/>
<sequence>MIPLKNTKPKATHGEVLHWPGEPSPGVEPLKVEVYLINPPELDWLGDLNPLSKVVMPYAYATPALGIMLQWEKAFSLKGLGNCQ</sequence>
<gene>
    <name evidence="2" type="ORF">DCAR_007251</name>
    <name evidence="3" type="ORF">DCAR_0208191</name>
</gene>
<keyword evidence="4" id="KW-1185">Reference proteome</keyword>
<dbReference type="EMBL" id="CP093344">
    <property type="protein sequence ID" value="WOG88956.1"/>
    <property type="molecule type" value="Genomic_DNA"/>
</dbReference>
<organism evidence="2">
    <name type="scientific">Daucus carota subsp. sativus</name>
    <name type="common">Carrot</name>
    <dbReference type="NCBI Taxonomy" id="79200"/>
    <lineage>
        <taxon>Eukaryota</taxon>
        <taxon>Viridiplantae</taxon>
        <taxon>Streptophyta</taxon>
        <taxon>Embryophyta</taxon>
        <taxon>Tracheophyta</taxon>
        <taxon>Spermatophyta</taxon>
        <taxon>Magnoliopsida</taxon>
        <taxon>eudicotyledons</taxon>
        <taxon>Gunneridae</taxon>
        <taxon>Pentapetalae</taxon>
        <taxon>asterids</taxon>
        <taxon>campanulids</taxon>
        <taxon>Apiales</taxon>
        <taxon>Apiaceae</taxon>
        <taxon>Apioideae</taxon>
        <taxon>Scandiceae</taxon>
        <taxon>Daucinae</taxon>
        <taxon>Daucus</taxon>
        <taxon>Daucus sect. Daucus</taxon>
    </lineage>
</organism>
<dbReference type="Gramene" id="KZN06414">
    <property type="protein sequence ID" value="KZN06414"/>
    <property type="gene ID" value="DCAR_007251"/>
</dbReference>
<evidence type="ECO:0000313" key="2">
    <source>
        <dbReference type="EMBL" id="KZN06414.1"/>
    </source>
</evidence>